<name>A0A9P7BC06_MAUEX</name>
<dbReference type="AlphaFoldDB" id="A0A9P7BC06"/>
<proteinExistence type="predicted"/>
<organism evidence="1 2">
    <name type="scientific">Maudiozyma exigua</name>
    <name type="common">Yeast</name>
    <name type="synonym">Kazachstania exigua</name>
    <dbReference type="NCBI Taxonomy" id="34358"/>
    <lineage>
        <taxon>Eukaryota</taxon>
        <taxon>Fungi</taxon>
        <taxon>Dikarya</taxon>
        <taxon>Ascomycota</taxon>
        <taxon>Saccharomycotina</taxon>
        <taxon>Saccharomycetes</taxon>
        <taxon>Saccharomycetales</taxon>
        <taxon>Saccharomycetaceae</taxon>
        <taxon>Maudiozyma</taxon>
    </lineage>
</organism>
<evidence type="ECO:0000313" key="1">
    <source>
        <dbReference type="EMBL" id="KAG0669987.1"/>
    </source>
</evidence>
<protein>
    <submittedName>
        <fullName evidence="1">Uncharacterized protein</fullName>
    </submittedName>
</protein>
<accession>A0A9P7BC06</accession>
<keyword evidence="2" id="KW-1185">Reference proteome</keyword>
<reference evidence="1 2" key="1">
    <citation type="submission" date="2020-11" db="EMBL/GenBank/DDBJ databases">
        <title>Kefir isolates.</title>
        <authorList>
            <person name="Marcisauskas S."/>
            <person name="Kim Y."/>
            <person name="Blasche S."/>
        </authorList>
    </citation>
    <scope>NUCLEOTIDE SEQUENCE [LARGE SCALE GENOMIC DNA]</scope>
    <source>
        <strain evidence="1 2">OG2</strain>
    </source>
</reference>
<gene>
    <name evidence="1" type="ORF">C6P45_002932</name>
</gene>
<dbReference type="Proteomes" id="UP000750334">
    <property type="component" value="Unassembled WGS sequence"/>
</dbReference>
<evidence type="ECO:0000313" key="2">
    <source>
        <dbReference type="Proteomes" id="UP000750334"/>
    </source>
</evidence>
<dbReference type="EMBL" id="PUHR01000029">
    <property type="protein sequence ID" value="KAG0669987.1"/>
    <property type="molecule type" value="Genomic_DNA"/>
</dbReference>
<comment type="caution">
    <text evidence="1">The sequence shown here is derived from an EMBL/GenBank/DDBJ whole genome shotgun (WGS) entry which is preliminary data.</text>
</comment>
<sequence>MNVVLSEDLTDRGKMFNNTGENPFTIIWKSSLWGIVAYNSAGTLFEAIRLYVNRTYWSSHSEEDWSLLFNKAIKTLSTIVFMISGCYFAWEQKYPVFINWLQLSSKAHPVVKIIFALVLSMGTYL</sequence>